<dbReference type="InterPro" id="IPR001387">
    <property type="entry name" value="Cro/C1-type_HTH"/>
</dbReference>
<dbReference type="InterPro" id="IPR010982">
    <property type="entry name" value="Lambda_DNA-bd_dom_sf"/>
</dbReference>
<dbReference type="RefSeq" id="WP_344295612.1">
    <property type="nucleotide sequence ID" value="NZ_BAAANJ010000006.1"/>
</dbReference>
<dbReference type="SUPFAM" id="SSF47413">
    <property type="entry name" value="lambda repressor-like DNA-binding domains"/>
    <property type="match status" value="1"/>
</dbReference>
<protein>
    <recommendedName>
        <fullName evidence="1">HTH cro/C1-type domain-containing protein</fullName>
    </recommendedName>
</protein>
<dbReference type="SMART" id="SM00530">
    <property type="entry name" value="HTH_XRE"/>
    <property type="match status" value="1"/>
</dbReference>
<gene>
    <name evidence="2" type="ORF">GCM10009749_18510</name>
</gene>
<dbReference type="Proteomes" id="UP001500002">
    <property type="component" value="Unassembled WGS sequence"/>
</dbReference>
<evidence type="ECO:0000259" key="1">
    <source>
        <dbReference type="PROSITE" id="PS50943"/>
    </source>
</evidence>
<dbReference type="EMBL" id="BAAANJ010000006">
    <property type="protein sequence ID" value="GAA1810157.1"/>
    <property type="molecule type" value="Genomic_DNA"/>
</dbReference>
<reference evidence="2 3" key="1">
    <citation type="journal article" date="2019" name="Int. J. Syst. Evol. Microbiol.">
        <title>The Global Catalogue of Microorganisms (GCM) 10K type strain sequencing project: providing services to taxonomists for standard genome sequencing and annotation.</title>
        <authorList>
            <consortium name="The Broad Institute Genomics Platform"/>
            <consortium name="The Broad Institute Genome Sequencing Center for Infectious Disease"/>
            <person name="Wu L."/>
            <person name="Ma J."/>
        </authorList>
    </citation>
    <scope>NUCLEOTIDE SEQUENCE [LARGE SCALE GENOMIC DNA]</scope>
    <source>
        <strain evidence="2 3">JCM 14322</strain>
    </source>
</reference>
<comment type="caution">
    <text evidence="2">The sequence shown here is derived from an EMBL/GenBank/DDBJ whole genome shotgun (WGS) entry which is preliminary data.</text>
</comment>
<dbReference type="PROSITE" id="PS50943">
    <property type="entry name" value="HTH_CROC1"/>
    <property type="match status" value="1"/>
</dbReference>
<accession>A0ABN2M5D0</accession>
<evidence type="ECO:0000313" key="3">
    <source>
        <dbReference type="Proteomes" id="UP001500002"/>
    </source>
</evidence>
<sequence>MTNIDVAGLVLRVRRSCDLSQRELADVVGLSQSQVARVESGSRSVDVMTFEKMLSLAGMRIVVVDADDVEAEPVSSDAVRDHAGRRLPAHLDVRPPFDPPRAALVDGYRQRPTPKAWYHHRVQRDRRRGELGLGPGDDQPTRGEIAQIERDLLATRLEAARRQAPARLDDDCTCLPVCWEHAGCAPSCACRCES</sequence>
<feature type="domain" description="HTH cro/C1-type" evidence="1">
    <location>
        <begin position="10"/>
        <end position="64"/>
    </location>
</feature>
<dbReference type="Pfam" id="PF01381">
    <property type="entry name" value="HTH_3"/>
    <property type="match status" value="1"/>
</dbReference>
<organism evidence="2 3">
    <name type="scientific">Agromyces neolithicus</name>
    <dbReference type="NCBI Taxonomy" id="269420"/>
    <lineage>
        <taxon>Bacteria</taxon>
        <taxon>Bacillati</taxon>
        <taxon>Actinomycetota</taxon>
        <taxon>Actinomycetes</taxon>
        <taxon>Micrococcales</taxon>
        <taxon>Microbacteriaceae</taxon>
        <taxon>Agromyces</taxon>
    </lineage>
</organism>
<proteinExistence type="predicted"/>
<evidence type="ECO:0000313" key="2">
    <source>
        <dbReference type="EMBL" id="GAA1810157.1"/>
    </source>
</evidence>
<name>A0ABN2M5D0_9MICO</name>
<dbReference type="Gene3D" id="1.10.260.40">
    <property type="entry name" value="lambda repressor-like DNA-binding domains"/>
    <property type="match status" value="1"/>
</dbReference>
<keyword evidence="3" id="KW-1185">Reference proteome</keyword>
<dbReference type="CDD" id="cd00093">
    <property type="entry name" value="HTH_XRE"/>
    <property type="match status" value="1"/>
</dbReference>